<keyword evidence="1" id="KW-0732">Signal</keyword>
<name>A0A5S3PFF1_9RHOB</name>
<organism evidence="2 3">
    <name type="scientific">Sulfitobacter sabulilitoris</name>
    <dbReference type="NCBI Taxonomy" id="2562655"/>
    <lineage>
        <taxon>Bacteria</taxon>
        <taxon>Pseudomonadati</taxon>
        <taxon>Pseudomonadota</taxon>
        <taxon>Alphaproteobacteria</taxon>
        <taxon>Rhodobacterales</taxon>
        <taxon>Roseobacteraceae</taxon>
        <taxon>Sulfitobacter</taxon>
    </lineage>
</organism>
<dbReference type="GO" id="GO:0004061">
    <property type="term" value="F:arylformamidase activity"/>
    <property type="evidence" value="ECO:0007669"/>
    <property type="project" value="InterPro"/>
</dbReference>
<reference evidence="2 3" key="1">
    <citation type="submission" date="2019-05" db="EMBL/GenBank/DDBJ databases">
        <title>Sulfitobacter sabulilitoris sp. nov., isolated from a marine sand.</title>
        <authorList>
            <person name="Yoon J.-H."/>
        </authorList>
    </citation>
    <scope>NUCLEOTIDE SEQUENCE [LARGE SCALE GENOMIC DNA]</scope>
    <source>
        <strain evidence="2 3">HSMS-29</strain>
    </source>
</reference>
<accession>A0A5S3PFF1</accession>
<protein>
    <submittedName>
        <fullName evidence="2">Cyclase family protein</fullName>
    </submittedName>
</protein>
<comment type="caution">
    <text evidence="2">The sequence shown here is derived from an EMBL/GenBank/DDBJ whole genome shotgun (WGS) entry which is preliminary data.</text>
</comment>
<dbReference type="RefSeq" id="WP_138662261.1">
    <property type="nucleotide sequence ID" value="NZ_VANS01000002.1"/>
</dbReference>
<evidence type="ECO:0000313" key="3">
    <source>
        <dbReference type="Proteomes" id="UP000309550"/>
    </source>
</evidence>
<feature type="signal peptide" evidence="1">
    <location>
        <begin position="1"/>
        <end position="21"/>
    </location>
</feature>
<dbReference type="OrthoDB" id="7067800at2"/>
<proteinExistence type="predicted"/>
<dbReference type="InterPro" id="IPR007325">
    <property type="entry name" value="KFase/CYL"/>
</dbReference>
<dbReference type="InterPro" id="IPR037175">
    <property type="entry name" value="KFase_sf"/>
</dbReference>
<dbReference type="Proteomes" id="UP000309550">
    <property type="component" value="Unassembled WGS sequence"/>
</dbReference>
<dbReference type="Gene3D" id="3.50.30.50">
    <property type="entry name" value="Putative cyclase"/>
    <property type="match status" value="1"/>
</dbReference>
<feature type="chain" id="PRO_5024424794" evidence="1">
    <location>
        <begin position="22"/>
        <end position="315"/>
    </location>
</feature>
<keyword evidence="3" id="KW-1185">Reference proteome</keyword>
<dbReference type="EMBL" id="VANS01000002">
    <property type="protein sequence ID" value="TMM52719.1"/>
    <property type="molecule type" value="Genomic_DNA"/>
</dbReference>
<dbReference type="SUPFAM" id="SSF102198">
    <property type="entry name" value="Putative cyclase"/>
    <property type="match status" value="1"/>
</dbReference>
<dbReference type="AlphaFoldDB" id="A0A5S3PFF1"/>
<sequence>MKQISFLPLVCALGIAAGAVAAQDCAPSKWGADDQIGSANLVTPENTLKAAALIKQGKSLPLGITIGPDTPAFPPRSLSLQVVQPNQQGGQKLTGFGYEGNYNDDLLQTWIGIGSQLDGLGHLGEDGMYYNCLDEKEISAITGLTKLGTHAVPPLVGRGVILDMAAQAGKEMLEAGEYFGEAEIKAAAEAQGVTLGEGDIILFHTGWTEGMLESEPMAWGSAEPGLSNEGAVYMASLNPMAVGADTWGLDAVPPAPGDKVFYGHVTLLKDNGIYILETMNTGPLLRDGVNEFMFVLGQPRIRGTVQAMINPVALY</sequence>
<dbReference type="PANTHER" id="PTHR34861">
    <property type="match status" value="1"/>
</dbReference>
<gene>
    <name evidence="2" type="ORF">FDT80_10660</name>
</gene>
<evidence type="ECO:0000313" key="2">
    <source>
        <dbReference type="EMBL" id="TMM52719.1"/>
    </source>
</evidence>
<dbReference type="PANTHER" id="PTHR34861:SF10">
    <property type="entry name" value="CYCLASE"/>
    <property type="match status" value="1"/>
</dbReference>
<dbReference type="Pfam" id="PF04199">
    <property type="entry name" value="Cyclase"/>
    <property type="match status" value="1"/>
</dbReference>
<dbReference type="GO" id="GO:0019441">
    <property type="term" value="P:L-tryptophan catabolic process to kynurenine"/>
    <property type="evidence" value="ECO:0007669"/>
    <property type="project" value="InterPro"/>
</dbReference>
<evidence type="ECO:0000256" key="1">
    <source>
        <dbReference type="SAM" id="SignalP"/>
    </source>
</evidence>